<evidence type="ECO:0000256" key="1">
    <source>
        <dbReference type="SAM" id="MobiDB-lite"/>
    </source>
</evidence>
<dbReference type="EMBL" id="BSYO01000053">
    <property type="protein sequence ID" value="GMH32023.1"/>
    <property type="molecule type" value="Genomic_DNA"/>
</dbReference>
<keyword evidence="3" id="KW-1185">Reference proteome</keyword>
<gene>
    <name evidence="2" type="ORF">Nepgr_033867</name>
</gene>
<comment type="caution">
    <text evidence="2">The sequence shown here is derived from an EMBL/GenBank/DDBJ whole genome shotgun (WGS) entry which is preliminary data.</text>
</comment>
<proteinExistence type="predicted"/>
<protein>
    <submittedName>
        <fullName evidence="2">Uncharacterized protein</fullName>
    </submittedName>
</protein>
<name>A0AAD3Y794_NEPGR</name>
<dbReference type="AlphaFoldDB" id="A0AAD3Y794"/>
<dbReference type="Proteomes" id="UP001279734">
    <property type="component" value="Unassembled WGS sequence"/>
</dbReference>
<evidence type="ECO:0000313" key="3">
    <source>
        <dbReference type="Proteomes" id="UP001279734"/>
    </source>
</evidence>
<reference evidence="2" key="1">
    <citation type="submission" date="2023-05" db="EMBL/GenBank/DDBJ databases">
        <title>Nepenthes gracilis genome sequencing.</title>
        <authorList>
            <person name="Fukushima K."/>
        </authorList>
    </citation>
    <scope>NUCLEOTIDE SEQUENCE</scope>
    <source>
        <strain evidence="2">SING2019-196</strain>
    </source>
</reference>
<feature type="region of interest" description="Disordered" evidence="1">
    <location>
        <begin position="80"/>
        <end position="104"/>
    </location>
</feature>
<organism evidence="2 3">
    <name type="scientific">Nepenthes gracilis</name>
    <name type="common">Slender pitcher plant</name>
    <dbReference type="NCBI Taxonomy" id="150966"/>
    <lineage>
        <taxon>Eukaryota</taxon>
        <taxon>Viridiplantae</taxon>
        <taxon>Streptophyta</taxon>
        <taxon>Embryophyta</taxon>
        <taxon>Tracheophyta</taxon>
        <taxon>Spermatophyta</taxon>
        <taxon>Magnoliopsida</taxon>
        <taxon>eudicotyledons</taxon>
        <taxon>Gunneridae</taxon>
        <taxon>Pentapetalae</taxon>
        <taxon>Caryophyllales</taxon>
        <taxon>Nepenthaceae</taxon>
        <taxon>Nepenthes</taxon>
    </lineage>
</organism>
<accession>A0AAD3Y794</accession>
<evidence type="ECO:0000313" key="2">
    <source>
        <dbReference type="EMBL" id="GMH32023.1"/>
    </source>
</evidence>
<sequence length="130" mass="14632">MWDIPSTAGLIIQHNAPGSTSQHIIQSEPLPPLKEELQVPATPIRYTHHQDISHSNIISSPSSATKRWLHREVEAFQHPHWQQNGHSKVNRAQARPEFNTHSRRSNIRIAVATASIRPTVPGLKGRQSQL</sequence>